<organism evidence="13">
    <name type="scientific">Diolcogaster sp. SNS-2016</name>
    <dbReference type="NCBI Taxonomy" id="1911508"/>
    <lineage>
        <taxon>Eukaryota</taxon>
        <taxon>Metazoa</taxon>
        <taxon>Ecdysozoa</taxon>
        <taxon>Arthropoda</taxon>
        <taxon>Hexapoda</taxon>
        <taxon>Insecta</taxon>
        <taxon>Pterygota</taxon>
        <taxon>Neoptera</taxon>
        <taxon>Endopterygota</taxon>
        <taxon>Hymenoptera</taxon>
        <taxon>Apocrita</taxon>
        <taxon>Ichneumonoidea</taxon>
        <taxon>Braconidae</taxon>
        <taxon>Microgastrinae</taxon>
        <taxon>Diolcogaster</taxon>
    </lineage>
</organism>
<evidence type="ECO:0000256" key="10">
    <source>
        <dbReference type="ARBA" id="ARBA00023310"/>
    </source>
</evidence>
<dbReference type="NCBIfam" id="TIGR01131">
    <property type="entry name" value="ATP_synt_6_or_A"/>
    <property type="match status" value="1"/>
</dbReference>
<dbReference type="CDD" id="cd00310">
    <property type="entry name" value="ATP-synt_Fo_a_6"/>
    <property type="match status" value="1"/>
</dbReference>
<evidence type="ECO:0000256" key="11">
    <source>
        <dbReference type="RuleBase" id="RU004450"/>
    </source>
</evidence>
<evidence type="ECO:0000256" key="9">
    <source>
        <dbReference type="ARBA" id="ARBA00023136"/>
    </source>
</evidence>
<comment type="similarity">
    <text evidence="2">Belongs to the ATPase A chain family.</text>
</comment>
<dbReference type="GO" id="GO:0046933">
    <property type="term" value="F:proton-transporting ATP synthase activity, rotational mechanism"/>
    <property type="evidence" value="ECO:0007669"/>
    <property type="project" value="TreeGrafter"/>
</dbReference>
<geneLocation type="mitochondrion" evidence="13"/>
<keyword evidence="10" id="KW-0066">ATP synthesis</keyword>
<keyword evidence="5 12" id="KW-0812">Transmembrane</keyword>
<dbReference type="PANTHER" id="PTHR11410:SF0">
    <property type="entry name" value="ATP SYNTHASE SUBUNIT A"/>
    <property type="match status" value="1"/>
</dbReference>
<name>A0A6F8AHI6_9HYME</name>
<evidence type="ECO:0000313" key="13">
    <source>
        <dbReference type="EMBL" id="APF47528.1"/>
    </source>
</evidence>
<keyword evidence="8" id="KW-0406">Ion transport</keyword>
<dbReference type="SUPFAM" id="SSF81336">
    <property type="entry name" value="F1F0 ATP synthase subunit A"/>
    <property type="match status" value="1"/>
</dbReference>
<evidence type="ECO:0000256" key="3">
    <source>
        <dbReference type="ARBA" id="ARBA00022448"/>
    </source>
</evidence>
<evidence type="ECO:0000256" key="1">
    <source>
        <dbReference type="ARBA" id="ARBA00004141"/>
    </source>
</evidence>
<proteinExistence type="inferred from homology"/>
<dbReference type="EMBL" id="KT215854">
    <property type="protein sequence ID" value="APF47528.1"/>
    <property type="molecule type" value="Genomic_DNA"/>
</dbReference>
<accession>A0A6F8AHI6</accession>
<evidence type="ECO:0000256" key="7">
    <source>
        <dbReference type="ARBA" id="ARBA00022989"/>
    </source>
</evidence>
<dbReference type="AlphaFoldDB" id="A0A6F8AHI6"/>
<evidence type="ECO:0000256" key="2">
    <source>
        <dbReference type="ARBA" id="ARBA00006810"/>
    </source>
</evidence>
<feature type="transmembrane region" description="Helical" evidence="12">
    <location>
        <begin position="185"/>
        <end position="218"/>
    </location>
</feature>
<evidence type="ECO:0000256" key="8">
    <source>
        <dbReference type="ARBA" id="ARBA00023065"/>
    </source>
</evidence>
<keyword evidence="4" id="KW-0138">CF(0)</keyword>
<feature type="transmembrane region" description="Helical" evidence="12">
    <location>
        <begin position="98"/>
        <end position="118"/>
    </location>
</feature>
<dbReference type="PANTHER" id="PTHR11410">
    <property type="entry name" value="ATP SYNTHASE SUBUNIT A"/>
    <property type="match status" value="1"/>
</dbReference>
<feature type="transmembrane region" description="Helical" evidence="12">
    <location>
        <begin position="20"/>
        <end position="49"/>
    </location>
</feature>
<keyword evidence="3" id="KW-0813">Transport</keyword>
<dbReference type="InterPro" id="IPR045083">
    <property type="entry name" value="ATP_synth_F0_asu_bact/mt"/>
</dbReference>
<evidence type="ECO:0000256" key="4">
    <source>
        <dbReference type="ARBA" id="ARBA00022547"/>
    </source>
</evidence>
<dbReference type="InterPro" id="IPR035908">
    <property type="entry name" value="F0_ATP_A_sf"/>
</dbReference>
<dbReference type="InterPro" id="IPR000568">
    <property type="entry name" value="ATP_synth_F0_asu"/>
</dbReference>
<sequence>MMLNLFTIFDPSTKFFSLNWMSTMLILMFFPQMFWLMNSRMILIFNLIFNYLYNEFKMILMFKFNLNNLIFIINLFIFLMFNNFMGLFPYIFTSSSHIVFSLWISISLWLSFMIFGWLNNFNQMLIHLVPMGTPFILMFFMIMIELLSNIIRPLTLCIRLMANMIAGHLLLTLLGNFIEKFLFIYILNLLIQLMLLFLEMMVSMIQSYVFVILMTLYLKETN</sequence>
<keyword evidence="6" id="KW-0375">Hydrogen ion transport</keyword>
<evidence type="ECO:0000256" key="6">
    <source>
        <dbReference type="ARBA" id="ARBA00022781"/>
    </source>
</evidence>
<evidence type="ECO:0000256" key="5">
    <source>
        <dbReference type="ARBA" id="ARBA00022692"/>
    </source>
</evidence>
<keyword evidence="7 12" id="KW-1133">Transmembrane helix</keyword>
<keyword evidence="13" id="KW-0496">Mitochondrion</keyword>
<dbReference type="GO" id="GO:0005743">
    <property type="term" value="C:mitochondrial inner membrane"/>
    <property type="evidence" value="ECO:0007669"/>
    <property type="project" value="UniProtKB-SubCell"/>
</dbReference>
<comment type="subcellular location">
    <subcellularLocation>
        <location evidence="1">Membrane</location>
        <topology evidence="1">Multi-pass membrane protein</topology>
    </subcellularLocation>
    <subcellularLocation>
        <location evidence="11">Mitochondrion inner membrane</location>
        <topology evidence="11">Multi-pass membrane protein</topology>
    </subcellularLocation>
</comment>
<feature type="transmembrane region" description="Helical" evidence="12">
    <location>
        <begin position="69"/>
        <end position="92"/>
    </location>
</feature>
<gene>
    <name evidence="13" type="primary">ATP6</name>
</gene>
<protein>
    <recommendedName>
        <fullName evidence="11">ATP synthase subunit a</fullName>
    </recommendedName>
</protein>
<dbReference type="GO" id="GO:0045259">
    <property type="term" value="C:proton-transporting ATP synthase complex"/>
    <property type="evidence" value="ECO:0007669"/>
    <property type="project" value="UniProtKB-KW"/>
</dbReference>
<reference evidence="13" key="1">
    <citation type="submission" date="2015-06" db="EMBL/GenBank/DDBJ databases">
        <title>Diolcogaster sp. mitochondrion, partial genome.</title>
        <authorList>
            <person name="Song S.N."/>
            <person name="Chen X.X."/>
        </authorList>
    </citation>
    <scope>NUCLEOTIDE SEQUENCE</scope>
</reference>
<dbReference type="Pfam" id="PF00119">
    <property type="entry name" value="ATP-synt_A"/>
    <property type="match status" value="1"/>
</dbReference>
<keyword evidence="9 12" id="KW-0472">Membrane</keyword>
<dbReference type="Gene3D" id="1.20.120.220">
    <property type="entry name" value="ATP synthase, F0 complex, subunit A"/>
    <property type="match status" value="1"/>
</dbReference>
<dbReference type="PRINTS" id="PR00123">
    <property type="entry name" value="ATPASEA"/>
</dbReference>
<feature type="transmembrane region" description="Helical" evidence="12">
    <location>
        <begin position="125"/>
        <end position="144"/>
    </location>
</feature>
<evidence type="ECO:0000256" key="12">
    <source>
        <dbReference type="SAM" id="Phobius"/>
    </source>
</evidence>